<keyword evidence="1" id="KW-0678">Repressor</keyword>
<dbReference type="Pfam" id="PF00356">
    <property type="entry name" value="LacI"/>
    <property type="match status" value="1"/>
</dbReference>
<dbReference type="PANTHER" id="PTHR30146">
    <property type="entry name" value="LACI-RELATED TRANSCRIPTIONAL REPRESSOR"/>
    <property type="match status" value="1"/>
</dbReference>
<evidence type="ECO:0000256" key="3">
    <source>
        <dbReference type="ARBA" id="ARBA00023125"/>
    </source>
</evidence>
<protein>
    <submittedName>
        <fullName evidence="6">LacI family transcriptional regulator</fullName>
    </submittedName>
</protein>
<dbReference type="CDD" id="cd01392">
    <property type="entry name" value="HTH_LacI"/>
    <property type="match status" value="1"/>
</dbReference>
<dbReference type="PANTHER" id="PTHR30146:SF148">
    <property type="entry name" value="HTH-TYPE TRANSCRIPTIONAL REPRESSOR PURR-RELATED"/>
    <property type="match status" value="1"/>
</dbReference>
<sequence>MKRPTSRDVAELAQVSRSAVSFVFSGRAEGNLSAATQERIREAARQLGYRPDEVARSLRGRRSGAIGMLSDEIATSPFAGRMVIGAMEAARERGYQVLLLESRLDPEAEAEALAELRARRVDGVVYAAMSMRRTGVPEGLDPSATVLANCLAHEEGRYAAVVADEHAGGRAAVEVLLAAGHRDIALLGGERGDIAAEARAAGFREGMAAAGLAVRPEWAVCAGWQIDQGHAEAMRLLGGAGDRPTGVLCANDRVAAGVLLAAARLGVDVPGELSVVGYDDQDQMAGHLVPALTTIALPHHRMGAEAVRMLLDGAGGEGVDRTAVRYLDCPVVERDSVRPPAR</sequence>
<evidence type="ECO:0000313" key="7">
    <source>
        <dbReference type="Proteomes" id="UP000572635"/>
    </source>
</evidence>
<dbReference type="Proteomes" id="UP000572635">
    <property type="component" value="Unassembled WGS sequence"/>
</dbReference>
<feature type="domain" description="HTH lacI-type" evidence="5">
    <location>
        <begin position="4"/>
        <end position="60"/>
    </location>
</feature>
<keyword evidence="4" id="KW-0804">Transcription</keyword>
<dbReference type="AlphaFoldDB" id="A0A7W8QJD2"/>
<reference evidence="6 7" key="1">
    <citation type="submission" date="2020-08" db="EMBL/GenBank/DDBJ databases">
        <title>Sequencing the genomes of 1000 actinobacteria strains.</title>
        <authorList>
            <person name="Klenk H.-P."/>
        </authorList>
    </citation>
    <scope>NUCLEOTIDE SEQUENCE [LARGE SCALE GENOMIC DNA]</scope>
    <source>
        <strain evidence="6 7">DSM 44551</strain>
    </source>
</reference>
<dbReference type="InterPro" id="IPR028082">
    <property type="entry name" value="Peripla_BP_I"/>
</dbReference>
<dbReference type="InterPro" id="IPR000843">
    <property type="entry name" value="HTH_LacI"/>
</dbReference>
<gene>
    <name evidence="6" type="ORF">HDA36_001183</name>
</gene>
<dbReference type="SUPFAM" id="SSF47413">
    <property type="entry name" value="lambda repressor-like DNA-binding domains"/>
    <property type="match status" value="1"/>
</dbReference>
<dbReference type="InterPro" id="IPR010982">
    <property type="entry name" value="Lambda_DNA-bd_dom_sf"/>
</dbReference>
<dbReference type="InterPro" id="IPR046335">
    <property type="entry name" value="LacI/GalR-like_sensor"/>
</dbReference>
<name>A0A7W8QJD2_9ACTN</name>
<dbReference type="RefSeq" id="WP_184390099.1">
    <property type="nucleotide sequence ID" value="NZ_BAAAJD010000133.1"/>
</dbReference>
<dbReference type="Gene3D" id="3.40.50.2300">
    <property type="match status" value="2"/>
</dbReference>
<evidence type="ECO:0000256" key="4">
    <source>
        <dbReference type="ARBA" id="ARBA00023163"/>
    </source>
</evidence>
<keyword evidence="7" id="KW-1185">Reference proteome</keyword>
<dbReference type="GO" id="GO:0000976">
    <property type="term" value="F:transcription cis-regulatory region binding"/>
    <property type="evidence" value="ECO:0007669"/>
    <property type="project" value="TreeGrafter"/>
</dbReference>
<comment type="caution">
    <text evidence="6">The sequence shown here is derived from an EMBL/GenBank/DDBJ whole genome shotgun (WGS) entry which is preliminary data.</text>
</comment>
<dbReference type="EMBL" id="JACHDB010000001">
    <property type="protein sequence ID" value="MBB5431099.1"/>
    <property type="molecule type" value="Genomic_DNA"/>
</dbReference>
<dbReference type="CDD" id="cd06288">
    <property type="entry name" value="PBP1_sucrose_transcription_regulator"/>
    <property type="match status" value="1"/>
</dbReference>
<keyword evidence="3" id="KW-0238">DNA-binding</keyword>
<evidence type="ECO:0000256" key="2">
    <source>
        <dbReference type="ARBA" id="ARBA00023015"/>
    </source>
</evidence>
<accession>A0A7W8QJD2</accession>
<dbReference type="PROSITE" id="PS50932">
    <property type="entry name" value="HTH_LACI_2"/>
    <property type="match status" value="1"/>
</dbReference>
<dbReference type="Gene3D" id="1.10.260.40">
    <property type="entry name" value="lambda repressor-like DNA-binding domains"/>
    <property type="match status" value="1"/>
</dbReference>
<evidence type="ECO:0000259" key="5">
    <source>
        <dbReference type="PROSITE" id="PS50932"/>
    </source>
</evidence>
<dbReference type="Pfam" id="PF13377">
    <property type="entry name" value="Peripla_BP_3"/>
    <property type="match status" value="1"/>
</dbReference>
<dbReference type="SUPFAM" id="SSF53822">
    <property type="entry name" value="Periplasmic binding protein-like I"/>
    <property type="match status" value="1"/>
</dbReference>
<proteinExistence type="predicted"/>
<dbReference type="SMART" id="SM00354">
    <property type="entry name" value="HTH_LACI"/>
    <property type="match status" value="1"/>
</dbReference>
<organism evidence="6 7">
    <name type="scientific">Nocardiopsis composta</name>
    <dbReference type="NCBI Taxonomy" id="157465"/>
    <lineage>
        <taxon>Bacteria</taxon>
        <taxon>Bacillati</taxon>
        <taxon>Actinomycetota</taxon>
        <taxon>Actinomycetes</taxon>
        <taxon>Streptosporangiales</taxon>
        <taxon>Nocardiopsidaceae</taxon>
        <taxon>Nocardiopsis</taxon>
    </lineage>
</organism>
<evidence type="ECO:0000313" key="6">
    <source>
        <dbReference type="EMBL" id="MBB5431099.1"/>
    </source>
</evidence>
<dbReference type="GO" id="GO:0003700">
    <property type="term" value="F:DNA-binding transcription factor activity"/>
    <property type="evidence" value="ECO:0007669"/>
    <property type="project" value="TreeGrafter"/>
</dbReference>
<evidence type="ECO:0000256" key="1">
    <source>
        <dbReference type="ARBA" id="ARBA00022491"/>
    </source>
</evidence>
<keyword evidence="2" id="KW-0805">Transcription regulation</keyword>